<protein>
    <recommendedName>
        <fullName evidence="2">Reverse transcriptase Ty1/copia-type domain-containing protein</fullName>
    </recommendedName>
</protein>
<dbReference type="PANTHER" id="PTHR11439">
    <property type="entry name" value="GAG-POL-RELATED RETROTRANSPOSON"/>
    <property type="match status" value="1"/>
</dbReference>
<dbReference type="CDD" id="cd09272">
    <property type="entry name" value="RNase_HI_RT_Ty1"/>
    <property type="match status" value="1"/>
</dbReference>
<dbReference type="InterPro" id="IPR013103">
    <property type="entry name" value="RVT_2"/>
</dbReference>
<feature type="domain" description="Reverse transcriptase Ty1/copia-type" evidence="2">
    <location>
        <begin position="130"/>
        <end position="294"/>
    </location>
</feature>
<evidence type="ECO:0000259" key="2">
    <source>
        <dbReference type="Pfam" id="PF07727"/>
    </source>
</evidence>
<name>A0A2N9HYB6_FAGSY</name>
<dbReference type="PANTHER" id="PTHR11439:SF496">
    <property type="entry name" value="RNA-DIRECTED DNA POLYMERASE"/>
    <property type="match status" value="1"/>
</dbReference>
<organism evidence="3">
    <name type="scientific">Fagus sylvatica</name>
    <name type="common">Beechnut</name>
    <dbReference type="NCBI Taxonomy" id="28930"/>
    <lineage>
        <taxon>Eukaryota</taxon>
        <taxon>Viridiplantae</taxon>
        <taxon>Streptophyta</taxon>
        <taxon>Embryophyta</taxon>
        <taxon>Tracheophyta</taxon>
        <taxon>Spermatophyta</taxon>
        <taxon>Magnoliopsida</taxon>
        <taxon>eudicotyledons</taxon>
        <taxon>Gunneridae</taxon>
        <taxon>Pentapetalae</taxon>
        <taxon>rosids</taxon>
        <taxon>fabids</taxon>
        <taxon>Fagales</taxon>
        <taxon>Fagaceae</taxon>
        <taxon>Fagus</taxon>
    </lineage>
</organism>
<gene>
    <name evidence="3" type="ORF">FSB_LOCUS45234</name>
</gene>
<reference evidence="3" key="1">
    <citation type="submission" date="2018-02" db="EMBL/GenBank/DDBJ databases">
        <authorList>
            <person name="Cohen D.B."/>
            <person name="Kent A.D."/>
        </authorList>
    </citation>
    <scope>NUCLEOTIDE SEQUENCE</scope>
</reference>
<feature type="domain" description="Reverse transcriptase Ty1/copia-type" evidence="2">
    <location>
        <begin position="826"/>
        <end position="870"/>
    </location>
</feature>
<dbReference type="SUPFAM" id="SSF56672">
    <property type="entry name" value="DNA/RNA polymerases"/>
    <property type="match status" value="1"/>
</dbReference>
<feature type="transmembrane region" description="Helical" evidence="1">
    <location>
        <begin position="569"/>
        <end position="591"/>
    </location>
</feature>
<dbReference type="InterPro" id="IPR043502">
    <property type="entry name" value="DNA/RNA_pol_sf"/>
</dbReference>
<accession>A0A2N9HYB6</accession>
<sequence length="871" mass="98406">MGGLFYSQKDNKVFVSTNAMYLEEDYVENFKPRSKIVLEQMSDIVDQPSSTIRDDVVVLDTSQDTINETACEAIPETPESDPKTYKEAINDIDANHWLKAMDLELGSMYSNKVWEFVVAPSGIKPIGREEIDYKETFSPVAMLKSFRILLSIIAHLDYEIWQMDVKTAFLNGNLDENIYMMQPNGFIAKNQEHMVCKLQRSIYGLKQASRSWNIRFNQAIKLFGFDQNPDEPCVYKRCQDKVVTFIVLYVDDILLIGNDVGVLSSIRIWLSNQFDMKDLGEASYILGIKLWRDSKNRIHGVPLSKDHCPKTPQEEEHMRTVPYASTVGSHMYAMLCTRPDICHAVGMVSRYQSNPDSDFQSDRDSKKSTSGYVFTLGGGAISWRSIKQSCIADSTMEAEYVAACEAAKEAVWLKKFLSDLGVMRIEQVPITLFCHNSGVVAQSKEPRNHKRGKHIERKYHLIREIVGGGARSKHAGARSNSGCVLSKLSVAQSKFGGTQSKPNDAWLEPSGARSWHWCMVEGCGQNQRGLVDQTLGEASSSGSGLGWAFSPNSPKGFIGPIHVGCPLGFMIWSMVGIITHFFTLLLMVITVKITMMKSVRYALRVRAQHMVVPKPSLLLVVRPSKKVFKSIIENPSMPGVLHLQIQLYLVFVVLLHCLSLYSFCFHAMVPCWFTDFEKSDKSKSTVEGVSDLTPTSSSSDHATCIEEVQVKNYGDEPAAVGGDDEIDTEAIEHVEQRDQPTTVDGDDAIDIEGVEQREQPIPPEMEESQVRRSTRECHPSTRYPKSEYVLITDDGEPKNFQEVQSQKDKQMWMKAMHEEMNSLHKNNTYELVKLPRGKKSLRNKWVFKLKKDGEKLVKYKVRLVVKGFNRV</sequence>
<dbReference type="AlphaFoldDB" id="A0A2N9HYB6"/>
<proteinExistence type="predicted"/>
<feature type="transmembrane region" description="Helical" evidence="1">
    <location>
        <begin position="647"/>
        <end position="669"/>
    </location>
</feature>
<keyword evidence="1" id="KW-1133">Transmembrane helix</keyword>
<keyword evidence="1" id="KW-0472">Membrane</keyword>
<dbReference type="Pfam" id="PF07727">
    <property type="entry name" value="RVT_2"/>
    <property type="match status" value="2"/>
</dbReference>
<keyword evidence="1" id="KW-0812">Transmembrane</keyword>
<dbReference type="EMBL" id="OIVN01004445">
    <property type="protein sequence ID" value="SPD17352.1"/>
    <property type="molecule type" value="Genomic_DNA"/>
</dbReference>
<evidence type="ECO:0000256" key="1">
    <source>
        <dbReference type="SAM" id="Phobius"/>
    </source>
</evidence>
<evidence type="ECO:0000313" key="3">
    <source>
        <dbReference type="EMBL" id="SPD17352.1"/>
    </source>
</evidence>